<dbReference type="InterPro" id="IPR036322">
    <property type="entry name" value="WD40_repeat_dom_sf"/>
</dbReference>
<gene>
    <name evidence="6" type="ORF">AB1Y20_007789</name>
</gene>
<evidence type="ECO:0000259" key="5">
    <source>
        <dbReference type="Pfam" id="PF21719"/>
    </source>
</evidence>
<name>A0AB34IT14_PRYPA</name>
<feature type="domain" description="GATOR2 complex protein MIO zinc-ribbon like" evidence="4">
    <location>
        <begin position="1000"/>
        <end position="1122"/>
    </location>
</feature>
<dbReference type="Gene3D" id="2.130.10.10">
    <property type="entry name" value="YVTN repeat-like/Quinoprotein amine dehydrogenase"/>
    <property type="match status" value="1"/>
</dbReference>
<dbReference type="InterPro" id="IPR037593">
    <property type="entry name" value="MIOS/Sea4"/>
</dbReference>
<evidence type="ECO:0000256" key="3">
    <source>
        <dbReference type="ARBA" id="ARBA00022737"/>
    </source>
</evidence>
<evidence type="ECO:0000259" key="4">
    <source>
        <dbReference type="Pfam" id="PF17034"/>
    </source>
</evidence>
<dbReference type="InterPro" id="IPR031488">
    <property type="entry name" value="Zn_ribbon_mio"/>
</dbReference>
<dbReference type="GO" id="GO:0005737">
    <property type="term" value="C:cytoplasm"/>
    <property type="evidence" value="ECO:0007669"/>
    <property type="project" value="TreeGrafter"/>
</dbReference>
<organism evidence="6 7">
    <name type="scientific">Prymnesium parvum</name>
    <name type="common">Toxic golden alga</name>
    <dbReference type="NCBI Taxonomy" id="97485"/>
    <lineage>
        <taxon>Eukaryota</taxon>
        <taxon>Haptista</taxon>
        <taxon>Haptophyta</taxon>
        <taxon>Prymnesiophyceae</taxon>
        <taxon>Prymnesiales</taxon>
        <taxon>Prymnesiaceae</taxon>
        <taxon>Prymnesium</taxon>
    </lineage>
</organism>
<evidence type="ECO:0000256" key="1">
    <source>
        <dbReference type="ARBA" id="ARBA00009713"/>
    </source>
</evidence>
<dbReference type="Pfam" id="PF17034">
    <property type="entry name" value="zinc_ribbon_16"/>
    <property type="match status" value="1"/>
</dbReference>
<keyword evidence="3" id="KW-0677">Repeat</keyword>
<dbReference type="Proteomes" id="UP001515480">
    <property type="component" value="Unassembled WGS sequence"/>
</dbReference>
<dbReference type="InterPro" id="IPR015943">
    <property type="entry name" value="WD40/YVTN_repeat-like_dom_sf"/>
</dbReference>
<protein>
    <recommendedName>
        <fullName evidence="8">WD repeat protein mio zinc-ribbon like domain-containing protein</fullName>
    </recommendedName>
</protein>
<dbReference type="SMART" id="SM00320">
    <property type="entry name" value="WD40"/>
    <property type="match status" value="4"/>
</dbReference>
<dbReference type="InterPro" id="IPR001680">
    <property type="entry name" value="WD40_rpt"/>
</dbReference>
<dbReference type="SUPFAM" id="SSF50978">
    <property type="entry name" value="WD40 repeat-like"/>
    <property type="match status" value="1"/>
</dbReference>
<dbReference type="Pfam" id="PF21719">
    <property type="entry name" value="MIOS_a-sol"/>
    <property type="match status" value="1"/>
</dbReference>
<evidence type="ECO:0000256" key="2">
    <source>
        <dbReference type="ARBA" id="ARBA00022574"/>
    </source>
</evidence>
<sequence length="1128" mass="121564">MRKFHSVICSPHSEDVFAIGSTEHLKLYRFNPEPSAPQPASHGDTAQSISLVSGVSDVQQMKCLTWCPQHDHPWTLAAGTAAGKVVLHDCAPAGLRDDEAPPNATSTSALREFVPRFTRVCFSVAWNEGHTQHIAAGLDKVRSDYGVLVWDVQRGGGGGGVNGVTGQVRSPPPRASAGLGRSTADFASCVAFDLASVGAVDSVDEPFAQLGNSEAATCVAWLPASPDCLLTGTGFRWLRLYDLRARETGSGLAVTSCSAHTKAVVGITFDPFNSHRVATYSEDSDGVIRGWDVRSLRDGNPLFTITVAGAAIPGAPRAAASRSKGLQYVAWCPSRRGIMSTIMDGTNLLSMWDVDRGMQIEAEATQGAVLGSGSSLLGAALSQTPDFASPANAQRGALVPPSTPKAEEQPITWTARCESAYELDGVPVAAIWHPHHHSRLLLLLRAQSGEVSLRDLWVNQAPPLSWSPLAGIIFVRQTELKYLTPASAPRGGGERIHLQRRALLTRLDDQTVEAPRPAAPALQEAEGAARASRAGPALTWQKARFGRLAEAFGEGWEASHAEGRWFSGDVLLSMRWRAAHSYGLDAAANVELLKRPIASSSEAEQRQLVEVWRWLDRACSHAGEALDAAQEYLEGACSTLMQENSIITESSSGLRTYTSAGRVRMLRSCGWEVSTNVTELEEAIASREAAGDFERAALMALFQAGGHPSYRELERAVRSLKRGGSTATVSAPRASALRMMAMVVAGYPSNWKSSQAPLWWSTVHSTVQSLASPHLRLLLAVLCSPAAGETGKESYAEQYSSTESIGAAPLQPLLMLQHVVLNHFFDTNADDEGTGPAWNVEELSNADEISMLSSDALAVACRFLPDGELRNVLSRLQENALRSGSLVHLFLTGLTTAALPLMQAYIDRTSDVQTVALLCSSASLQLQQQPQPKRWLAVYRELLNRWQLWHVRCHLDIAIASRQRQRMNLTNSASFSSIGAAAATSAPALLEGMVQAYARCNFCSHSLITGGPNSAAKASRAPRQSRPFFKPSACPQCKKPLPRCSLCAQHLGCPDPGELTGQLASVTATAEDRSSWDGVSSAYGHWMVWCQTCRHGGHASHLEEWFALHEKCPVSGCNCRCATNDRRL</sequence>
<proteinExistence type="inferred from homology"/>
<keyword evidence="2" id="KW-0853">WD repeat</keyword>
<dbReference type="CDD" id="cd16691">
    <property type="entry name" value="mRING-H2-C3H3C2_Mio"/>
    <property type="match status" value="1"/>
</dbReference>
<reference evidence="6 7" key="1">
    <citation type="journal article" date="2024" name="Science">
        <title>Giant polyketide synthase enzymes in the biosynthesis of giant marine polyether toxins.</title>
        <authorList>
            <person name="Fallon T.R."/>
            <person name="Shende V.V."/>
            <person name="Wierzbicki I.H."/>
            <person name="Pendleton A.L."/>
            <person name="Watervoot N.F."/>
            <person name="Auber R.P."/>
            <person name="Gonzalez D.J."/>
            <person name="Wisecaver J.H."/>
            <person name="Moore B.S."/>
        </authorList>
    </citation>
    <scope>NUCLEOTIDE SEQUENCE [LARGE SCALE GENOMIC DNA]</scope>
    <source>
        <strain evidence="6 7">12B1</strain>
    </source>
</reference>
<comment type="similarity">
    <text evidence="1">Belongs to the WD repeat mio family.</text>
</comment>
<evidence type="ECO:0008006" key="8">
    <source>
        <dbReference type="Google" id="ProtNLM"/>
    </source>
</evidence>
<evidence type="ECO:0000313" key="7">
    <source>
        <dbReference type="Proteomes" id="UP001515480"/>
    </source>
</evidence>
<evidence type="ECO:0000313" key="6">
    <source>
        <dbReference type="EMBL" id="KAL1506925.1"/>
    </source>
</evidence>
<accession>A0AB34IT14</accession>
<dbReference type="Pfam" id="PF21720">
    <property type="entry name" value="MIOS_WD40"/>
    <property type="match status" value="2"/>
</dbReference>
<comment type="caution">
    <text evidence="6">The sequence shown here is derived from an EMBL/GenBank/DDBJ whole genome shotgun (WGS) entry which is preliminary data.</text>
</comment>
<dbReference type="AlphaFoldDB" id="A0AB34IT14"/>
<keyword evidence="7" id="KW-1185">Reference proteome</keyword>
<dbReference type="InterPro" id="IPR049092">
    <property type="entry name" value="MIOS_a-sol"/>
</dbReference>
<dbReference type="EMBL" id="JBGBPQ010000018">
    <property type="protein sequence ID" value="KAL1506925.1"/>
    <property type="molecule type" value="Genomic_DNA"/>
</dbReference>
<feature type="domain" description="MIOS-like alpha-solenoid" evidence="5">
    <location>
        <begin position="574"/>
        <end position="784"/>
    </location>
</feature>
<dbReference type="PANTHER" id="PTHR16453">
    <property type="entry name" value="WD40 DOMAIN-CONTAINING PROTEIN MIO FAMILY MEMBER"/>
    <property type="match status" value="1"/>
</dbReference>
<dbReference type="PANTHER" id="PTHR16453:SF9">
    <property type="entry name" value="GATOR COMPLEX PROTEIN MIOS"/>
    <property type="match status" value="1"/>
</dbReference>